<organism evidence="1 2">
    <name type="scientific">Rosa chinensis</name>
    <name type="common">China rose</name>
    <dbReference type="NCBI Taxonomy" id="74649"/>
    <lineage>
        <taxon>Eukaryota</taxon>
        <taxon>Viridiplantae</taxon>
        <taxon>Streptophyta</taxon>
        <taxon>Embryophyta</taxon>
        <taxon>Tracheophyta</taxon>
        <taxon>Spermatophyta</taxon>
        <taxon>Magnoliopsida</taxon>
        <taxon>eudicotyledons</taxon>
        <taxon>Gunneridae</taxon>
        <taxon>Pentapetalae</taxon>
        <taxon>rosids</taxon>
        <taxon>fabids</taxon>
        <taxon>Rosales</taxon>
        <taxon>Rosaceae</taxon>
        <taxon>Rosoideae</taxon>
        <taxon>Rosoideae incertae sedis</taxon>
        <taxon>Rosa</taxon>
    </lineage>
</organism>
<dbReference type="EMBL" id="PDCK01000044">
    <property type="protein sequence ID" value="PRQ24792.1"/>
    <property type="molecule type" value="Genomic_DNA"/>
</dbReference>
<gene>
    <name evidence="1" type="ORF">RchiOBHm_Chr6g0276361</name>
</gene>
<dbReference type="Gramene" id="PRQ24792">
    <property type="protein sequence ID" value="PRQ24792"/>
    <property type="gene ID" value="RchiOBHm_Chr6g0276361"/>
</dbReference>
<dbReference type="AlphaFoldDB" id="A0A2P6PS97"/>
<protein>
    <submittedName>
        <fullName evidence="1">Uncharacterized protein</fullName>
    </submittedName>
</protein>
<accession>A0A2P6PS97</accession>
<dbReference type="Proteomes" id="UP000238479">
    <property type="component" value="Chromosome 6"/>
</dbReference>
<proteinExistence type="predicted"/>
<reference evidence="1 2" key="1">
    <citation type="journal article" date="2018" name="Nat. Genet.">
        <title>The Rosa genome provides new insights in the design of modern roses.</title>
        <authorList>
            <person name="Bendahmane M."/>
        </authorList>
    </citation>
    <scope>NUCLEOTIDE SEQUENCE [LARGE SCALE GENOMIC DNA]</scope>
    <source>
        <strain evidence="2">cv. Old Blush</strain>
    </source>
</reference>
<sequence>MERENKGKMDESSLLLRRLHCASETPSHVKFVLPYIGKIIFGFKFPCKT</sequence>
<evidence type="ECO:0000313" key="1">
    <source>
        <dbReference type="EMBL" id="PRQ24792.1"/>
    </source>
</evidence>
<evidence type="ECO:0000313" key="2">
    <source>
        <dbReference type="Proteomes" id="UP000238479"/>
    </source>
</evidence>
<comment type="caution">
    <text evidence="1">The sequence shown here is derived from an EMBL/GenBank/DDBJ whole genome shotgun (WGS) entry which is preliminary data.</text>
</comment>
<keyword evidence="2" id="KW-1185">Reference proteome</keyword>
<name>A0A2P6PS97_ROSCH</name>